<dbReference type="PROSITE" id="PS50975">
    <property type="entry name" value="ATP_GRASP"/>
    <property type="match status" value="1"/>
</dbReference>
<evidence type="ECO:0000256" key="8">
    <source>
        <dbReference type="ARBA" id="ARBA00022755"/>
    </source>
</evidence>
<evidence type="ECO:0000256" key="4">
    <source>
        <dbReference type="ARBA" id="ARBA00022527"/>
    </source>
</evidence>
<keyword evidence="9" id="KW-0418">Kinase</keyword>
<dbReference type="PROSITE" id="PS00184">
    <property type="entry name" value="GARS"/>
    <property type="match status" value="1"/>
</dbReference>
<evidence type="ECO:0000313" key="19">
    <source>
        <dbReference type="EMBL" id="CAH2038440.1"/>
    </source>
</evidence>
<dbReference type="Proteomes" id="UP000836841">
    <property type="component" value="Chromosome 1"/>
</dbReference>
<evidence type="ECO:0000256" key="14">
    <source>
        <dbReference type="ARBA" id="ARBA00047843"/>
    </source>
</evidence>
<dbReference type="Gene3D" id="1.10.510.10">
    <property type="entry name" value="Transferase(Phosphotransferase) domain 1"/>
    <property type="match status" value="1"/>
</dbReference>
<keyword evidence="5" id="KW-0436">Ligase</keyword>
<dbReference type="InterPro" id="IPR000115">
    <property type="entry name" value="PRibGlycinamide_synth"/>
</dbReference>
<keyword evidence="20" id="KW-1185">Reference proteome</keyword>
<comment type="catalytic activity">
    <reaction evidence="14">
        <text>5-phospho-beta-D-ribosylamine + glycine + ATP = N(1)-(5-phospho-beta-D-ribosyl)glycinamide + ADP + phosphate + H(+)</text>
        <dbReference type="Rhea" id="RHEA:17453"/>
        <dbReference type="ChEBI" id="CHEBI:15378"/>
        <dbReference type="ChEBI" id="CHEBI:30616"/>
        <dbReference type="ChEBI" id="CHEBI:43474"/>
        <dbReference type="ChEBI" id="CHEBI:57305"/>
        <dbReference type="ChEBI" id="CHEBI:58681"/>
        <dbReference type="ChEBI" id="CHEBI:143788"/>
        <dbReference type="ChEBI" id="CHEBI:456216"/>
        <dbReference type="EC" id="6.3.4.13"/>
    </reaction>
</comment>
<dbReference type="FunFam" id="1.10.510.10:FF:000624">
    <property type="entry name" value="Mitogen-activated protein kinase"/>
    <property type="match status" value="1"/>
</dbReference>
<dbReference type="InterPro" id="IPR011054">
    <property type="entry name" value="Rudment_hybrid_motif"/>
</dbReference>
<dbReference type="InterPro" id="IPR017441">
    <property type="entry name" value="Protein_kinase_ATP_BS"/>
</dbReference>
<feature type="domain" description="ATP-grasp" evidence="18">
    <location>
        <begin position="697"/>
        <end position="905"/>
    </location>
</feature>
<dbReference type="InterPro" id="IPR011009">
    <property type="entry name" value="Kinase-like_dom_sf"/>
</dbReference>
<dbReference type="InterPro" id="IPR020559">
    <property type="entry name" value="PRibGlycinamide_synth_CS"/>
</dbReference>
<dbReference type="GO" id="GO:0046872">
    <property type="term" value="F:metal ion binding"/>
    <property type="evidence" value="ECO:0007669"/>
    <property type="project" value="InterPro"/>
</dbReference>
<dbReference type="InterPro" id="IPR020560">
    <property type="entry name" value="PRibGlycinamide_synth_C-dom"/>
</dbReference>
<evidence type="ECO:0000259" key="17">
    <source>
        <dbReference type="PROSITE" id="PS50011"/>
    </source>
</evidence>
<comment type="similarity">
    <text evidence="2">Belongs to the protein kinase superfamily. CMGC Ser/Thr protein kinase family. GSK-3 subfamily.</text>
</comment>
<evidence type="ECO:0000313" key="20">
    <source>
        <dbReference type="Proteomes" id="UP000836841"/>
    </source>
</evidence>
<evidence type="ECO:0000256" key="12">
    <source>
        <dbReference type="ARBA" id="ARBA00042242"/>
    </source>
</evidence>
<dbReference type="Gene3D" id="3.30.470.20">
    <property type="entry name" value="ATP-grasp fold, B domain"/>
    <property type="match status" value="1"/>
</dbReference>
<dbReference type="InterPro" id="IPR008271">
    <property type="entry name" value="Ser/Thr_kinase_AS"/>
</dbReference>
<comment type="similarity">
    <text evidence="11">Belongs to the GARS family.</text>
</comment>
<dbReference type="Gene3D" id="3.30.1490.20">
    <property type="entry name" value="ATP-grasp fold, A domain"/>
    <property type="match status" value="1"/>
</dbReference>
<dbReference type="SMART" id="SM01210">
    <property type="entry name" value="GARS_C"/>
    <property type="match status" value="1"/>
</dbReference>
<dbReference type="SMART" id="SM01209">
    <property type="entry name" value="GARS_A"/>
    <property type="match status" value="1"/>
</dbReference>
<dbReference type="FunFam" id="3.30.200.20:FF:000009">
    <property type="entry name" value="Glycogen synthase kinase-3 beta"/>
    <property type="match status" value="1"/>
</dbReference>
<feature type="binding site" evidence="16">
    <location>
        <position position="193"/>
    </location>
    <ligand>
        <name>ATP</name>
        <dbReference type="ChEBI" id="CHEBI:30616"/>
    </ligand>
</feature>
<dbReference type="GO" id="GO:0006164">
    <property type="term" value="P:purine nucleotide biosynthetic process"/>
    <property type="evidence" value="ECO:0007669"/>
    <property type="project" value="UniProtKB-KW"/>
</dbReference>
<dbReference type="GO" id="GO:0009113">
    <property type="term" value="P:purine nucleobase biosynthetic process"/>
    <property type="evidence" value="ECO:0007669"/>
    <property type="project" value="InterPro"/>
</dbReference>
<dbReference type="GO" id="GO:0004637">
    <property type="term" value="F:phosphoribosylamine-glycine ligase activity"/>
    <property type="evidence" value="ECO:0007669"/>
    <property type="project" value="UniProtKB-EC"/>
</dbReference>
<evidence type="ECO:0000256" key="6">
    <source>
        <dbReference type="ARBA" id="ARBA00022679"/>
    </source>
</evidence>
<keyword evidence="7 15" id="KW-0547">Nucleotide-binding</keyword>
<dbReference type="CDD" id="cd14137">
    <property type="entry name" value="STKc_GSK3"/>
    <property type="match status" value="1"/>
</dbReference>
<dbReference type="InterPro" id="IPR037123">
    <property type="entry name" value="PRibGlycinamide_synth_C_sf"/>
</dbReference>
<dbReference type="Pfam" id="PF00069">
    <property type="entry name" value="Pkinase"/>
    <property type="match status" value="1"/>
</dbReference>
<dbReference type="InterPro" id="IPR020562">
    <property type="entry name" value="PRibGlycinamide_synth_N"/>
</dbReference>
<gene>
    <name evidence="19" type="ORF">TAV2_LOCUS2928</name>
</gene>
<evidence type="ECO:0000256" key="1">
    <source>
        <dbReference type="ARBA" id="ARBA00005174"/>
    </source>
</evidence>
<evidence type="ECO:0000256" key="15">
    <source>
        <dbReference type="PROSITE-ProRule" id="PRU00409"/>
    </source>
</evidence>
<evidence type="ECO:0000259" key="18">
    <source>
        <dbReference type="PROSITE" id="PS50975"/>
    </source>
</evidence>
<evidence type="ECO:0000256" key="13">
    <source>
        <dbReference type="ARBA" id="ARBA00042864"/>
    </source>
</evidence>
<dbReference type="SMART" id="SM00220">
    <property type="entry name" value="S_TKc"/>
    <property type="match status" value="1"/>
</dbReference>
<evidence type="ECO:0000256" key="11">
    <source>
        <dbReference type="ARBA" id="ARBA00038345"/>
    </source>
</evidence>
<dbReference type="Pfam" id="PF02843">
    <property type="entry name" value="GARS_C"/>
    <property type="match status" value="1"/>
</dbReference>
<dbReference type="EC" id="6.3.4.13" evidence="3"/>
<keyword evidence="6" id="KW-0808">Transferase</keyword>
<dbReference type="NCBIfam" id="TIGR00877">
    <property type="entry name" value="purD"/>
    <property type="match status" value="1"/>
</dbReference>
<dbReference type="FunFam" id="3.90.600.10:FF:000001">
    <property type="entry name" value="Trifunctional purine biosynthetic protein adenosine-3"/>
    <property type="match status" value="1"/>
</dbReference>
<dbReference type="HAMAP" id="MF_00138">
    <property type="entry name" value="GARS"/>
    <property type="match status" value="1"/>
</dbReference>
<dbReference type="FunFam" id="3.30.1490.20:FF:000006">
    <property type="entry name" value="phosphoribosylamine--glycine ligase, chloroplastic-like"/>
    <property type="match status" value="1"/>
</dbReference>
<dbReference type="InterPro" id="IPR013815">
    <property type="entry name" value="ATP_grasp_subdomain_1"/>
</dbReference>
<name>A0AAU9RD70_THLAR</name>
<dbReference type="PROSITE" id="PS50011">
    <property type="entry name" value="PROTEIN_KINASE_DOM"/>
    <property type="match status" value="1"/>
</dbReference>
<dbReference type="Gene3D" id="3.30.200.20">
    <property type="entry name" value="Phosphorylase Kinase, domain 1"/>
    <property type="match status" value="1"/>
</dbReference>
<evidence type="ECO:0000256" key="2">
    <source>
        <dbReference type="ARBA" id="ARBA00005527"/>
    </source>
</evidence>
<evidence type="ECO:0000256" key="16">
    <source>
        <dbReference type="PROSITE-ProRule" id="PRU10141"/>
    </source>
</evidence>
<reference evidence="19 20" key="1">
    <citation type="submission" date="2022-03" db="EMBL/GenBank/DDBJ databases">
        <authorList>
            <person name="Nunn A."/>
            <person name="Chopra R."/>
            <person name="Nunn A."/>
            <person name="Contreras Garrido A."/>
        </authorList>
    </citation>
    <scope>NUCLEOTIDE SEQUENCE [LARGE SCALE GENOMIC DNA]</scope>
</reference>
<dbReference type="PANTHER" id="PTHR43472:SF1">
    <property type="entry name" value="PHOSPHORIBOSYLAMINE--GLYCINE LIGASE, CHLOROPLASTIC"/>
    <property type="match status" value="1"/>
</dbReference>
<evidence type="ECO:0000256" key="7">
    <source>
        <dbReference type="ARBA" id="ARBA00022741"/>
    </source>
</evidence>
<dbReference type="EMBL" id="OU466857">
    <property type="protein sequence ID" value="CAH2038440.1"/>
    <property type="molecule type" value="Genomic_DNA"/>
</dbReference>
<evidence type="ECO:0000256" key="9">
    <source>
        <dbReference type="ARBA" id="ARBA00022777"/>
    </source>
</evidence>
<dbReference type="PROSITE" id="PS00108">
    <property type="entry name" value="PROTEIN_KINASE_ST"/>
    <property type="match status" value="1"/>
</dbReference>
<proteinExistence type="inferred from homology"/>
<keyword evidence="4" id="KW-0723">Serine/threonine-protein kinase</keyword>
<dbReference type="SUPFAM" id="SSF51246">
    <property type="entry name" value="Rudiment single hybrid motif"/>
    <property type="match status" value="1"/>
</dbReference>
<dbReference type="SUPFAM" id="SSF56059">
    <property type="entry name" value="Glutathione synthetase ATP-binding domain-like"/>
    <property type="match status" value="1"/>
</dbReference>
<dbReference type="SUPFAM" id="SSF56112">
    <property type="entry name" value="Protein kinase-like (PK-like)"/>
    <property type="match status" value="1"/>
</dbReference>
<dbReference type="Gene3D" id="3.40.50.20">
    <property type="match status" value="1"/>
</dbReference>
<dbReference type="GO" id="GO:0005524">
    <property type="term" value="F:ATP binding"/>
    <property type="evidence" value="ECO:0007669"/>
    <property type="project" value="UniProtKB-UniRule"/>
</dbReference>
<dbReference type="PANTHER" id="PTHR43472">
    <property type="entry name" value="PHOSPHORIBOSYLAMINE--GLYCINE LIGASE"/>
    <property type="match status" value="1"/>
</dbReference>
<dbReference type="InterPro" id="IPR039192">
    <property type="entry name" value="STKc_GSK3"/>
</dbReference>
<accession>A0AAU9RD70</accession>
<dbReference type="InterPro" id="IPR000719">
    <property type="entry name" value="Prot_kinase_dom"/>
</dbReference>
<keyword evidence="8" id="KW-0658">Purine biosynthesis</keyword>
<protein>
    <recommendedName>
        <fullName evidence="3">phosphoribosylamine--glycine ligase</fullName>
        <ecNumber evidence="3">6.3.4.13</ecNumber>
    </recommendedName>
    <alternativeName>
        <fullName evidence="12">Glycinamide ribonucleotide synthetase</fullName>
    </alternativeName>
    <alternativeName>
        <fullName evidence="13">Phosphoribosylglycinamide synthetase</fullName>
    </alternativeName>
</protein>
<dbReference type="InterPro" id="IPR016185">
    <property type="entry name" value="PreATP-grasp_dom_sf"/>
</dbReference>
<evidence type="ECO:0000256" key="10">
    <source>
        <dbReference type="ARBA" id="ARBA00022840"/>
    </source>
</evidence>
<dbReference type="Gene3D" id="3.90.600.10">
    <property type="entry name" value="Phosphoribosylglycinamide synthetase, C-terminal domain"/>
    <property type="match status" value="1"/>
</dbReference>
<comment type="pathway">
    <text evidence="1">Purine metabolism; IMP biosynthesis via de novo pathway; N(1)-(5-phospho-D-ribosyl)glycinamide from 5-phospho-alpha-D-ribose 1-diphosphate: step 2/2.</text>
</comment>
<dbReference type="GO" id="GO:0004674">
    <property type="term" value="F:protein serine/threonine kinase activity"/>
    <property type="evidence" value="ECO:0007669"/>
    <property type="project" value="UniProtKB-KW"/>
</dbReference>
<dbReference type="InterPro" id="IPR020561">
    <property type="entry name" value="PRibGlycinamid_synth_ATP-grasp"/>
</dbReference>
<dbReference type="FunFam" id="3.30.470.20:FF:000031">
    <property type="entry name" value="Phosphoribosylamine--glycine ligase"/>
    <property type="match status" value="1"/>
</dbReference>
<keyword evidence="10 15" id="KW-0067">ATP-binding</keyword>
<dbReference type="Pfam" id="PF01071">
    <property type="entry name" value="GARS_A"/>
    <property type="match status" value="1"/>
</dbReference>
<dbReference type="InterPro" id="IPR011761">
    <property type="entry name" value="ATP-grasp"/>
</dbReference>
<evidence type="ECO:0000256" key="3">
    <source>
        <dbReference type="ARBA" id="ARBA00013255"/>
    </source>
</evidence>
<dbReference type="AlphaFoldDB" id="A0AAU9RD70"/>
<evidence type="ECO:0000256" key="5">
    <source>
        <dbReference type="ARBA" id="ARBA00022598"/>
    </source>
</evidence>
<organism evidence="19 20">
    <name type="scientific">Thlaspi arvense</name>
    <name type="common">Field penny-cress</name>
    <dbReference type="NCBI Taxonomy" id="13288"/>
    <lineage>
        <taxon>Eukaryota</taxon>
        <taxon>Viridiplantae</taxon>
        <taxon>Streptophyta</taxon>
        <taxon>Embryophyta</taxon>
        <taxon>Tracheophyta</taxon>
        <taxon>Spermatophyta</taxon>
        <taxon>Magnoliopsida</taxon>
        <taxon>eudicotyledons</taxon>
        <taxon>Gunneridae</taxon>
        <taxon>Pentapetalae</taxon>
        <taxon>rosids</taxon>
        <taxon>malvids</taxon>
        <taxon>Brassicales</taxon>
        <taxon>Brassicaceae</taxon>
        <taxon>Thlaspideae</taxon>
        <taxon>Thlaspi</taxon>
    </lineage>
</organism>
<dbReference type="PROSITE" id="PS00107">
    <property type="entry name" value="PROTEIN_KINASE_ATP"/>
    <property type="match status" value="1"/>
</dbReference>
<dbReference type="Pfam" id="PF02844">
    <property type="entry name" value="GARS_N"/>
    <property type="match status" value="1"/>
</dbReference>
<feature type="domain" description="Protein kinase" evidence="17">
    <location>
        <begin position="163"/>
        <end position="415"/>
    </location>
</feature>
<dbReference type="SUPFAM" id="SSF52440">
    <property type="entry name" value="PreATP-grasp domain"/>
    <property type="match status" value="1"/>
</dbReference>
<sequence length="1024" mass="112249">MHKLTNRGGEEEEEWRTKLTQIQEKYLPRFSFFHPINHQEKTLLTPFSCEALQSKKKKTTIVKCLTSVPGLLQNTSRINIMASSGLGNGVGSSRSAKGAKTSSSSVDWLTRDLVDMRIRDKVETEDERDSEPDIIDAAGTEPGHVIRTTVRGRNGQSRQTVSYISEHVVGTGSFGMVFQAKCRETGEIVAIKKVLQDKRYKNRELQIMQMLDHPNVVALKHSFFSRTDNDEVYLNLVLEFVPETVNRAARSYSRMNQLMPLIYVKLYTYQICRALAYIHNCFGLCHRDIKPQNLLVNPHTHQLKICDFGSAKVLVKGEPNVSYICSRYYRAPELIFGASEYTTAIDIWSTGCVMAELLLGQPLFPGESGVDQLVEIIKVFQKRLPPEAVDLLCRFFQYSPNLRCTALEACIHPLFDELRDPNTRLPSGRPLPPLFNFKPQELSGIPPEIVNRLVPEHALNEMSQHSQLCLQLLPSLSLAPLFRKLGFLLSDMSLCTSNFHPSSSSVNLFCNNNNSSHKPFLLSLGFATSNSSSFVAPLKFSTTNHALSSRFTSNRHQRRQFWLRCVSTESEPSISAVLGGNGGSDERVIVLVIGGGGREHALCHALKRSPSCDSVLCAPGNPGISSSGDATCIPDLDVSDSSAVISFCQKWNVGLVVVGPEVPLVAGLANDLVMAGILTFGPSSQAAALEGSKNFMKDLCHKYNIPTAKYKTFSDASAAKEYIKEQGVPIVVKADGLAAGKGVTVAMELEEAYEAVDSMLVKGVFGSAGCQVIVEEFLEGEEASFFALVDGENAIPLESAQDHKRVGDGDTGPNTGGMGAYSPAPVLTKELQDVVMETIIHPTVKGMTEEGCKFVGVLFAGLMIEKKSGLPKLIEYNVRFGDPECQVLMMRLESDLAKVLLAACRGELSGVTLDWSKDSAMVIVMASKGYPGAYAKGSIIRNLEEAETVAPGVKVFHAGTDLDSEGNVVASGGRVLGVTAKGQDLEEARERAYWAVQQINWPGGFFRRDIGWRALRQKQVATKE</sequence>